<keyword evidence="1" id="KW-1133">Transmembrane helix</keyword>
<feature type="transmembrane region" description="Helical" evidence="1">
    <location>
        <begin position="55"/>
        <end position="78"/>
    </location>
</feature>
<evidence type="ECO:0000313" key="2">
    <source>
        <dbReference type="EMBL" id="MDV6234572.1"/>
    </source>
</evidence>
<feature type="transmembrane region" description="Helical" evidence="1">
    <location>
        <begin position="90"/>
        <end position="113"/>
    </location>
</feature>
<keyword evidence="1" id="KW-0472">Membrane</keyword>
<dbReference type="EMBL" id="NPEF02000002">
    <property type="protein sequence ID" value="MDV6234572.1"/>
    <property type="molecule type" value="Genomic_DNA"/>
</dbReference>
<sequence>MDSSTNSVSASSGSSSKSTRIFGFDLVFSYLNFSFIALFHRFWGVVSVSEGTLGFDWLLPVSIALLLFFTFVDVWALLENPLARPLRLCAAISIFAGILLELAGLSQWIVLFWETFQKASASLEEGAGPGWEGMRTEMQQILSGGVLIFILVKTTIRFVWNWFWAKAILSLD</sequence>
<gene>
    <name evidence="2" type="ORF">CH379_002885</name>
</gene>
<organism evidence="2 3">
    <name type="scientific">Leptospira ellisii</name>
    <dbReference type="NCBI Taxonomy" id="2023197"/>
    <lineage>
        <taxon>Bacteria</taxon>
        <taxon>Pseudomonadati</taxon>
        <taxon>Spirochaetota</taxon>
        <taxon>Spirochaetia</taxon>
        <taxon>Leptospirales</taxon>
        <taxon>Leptospiraceae</taxon>
        <taxon>Leptospira</taxon>
    </lineage>
</organism>
<dbReference type="Proteomes" id="UP000232122">
    <property type="component" value="Unassembled WGS sequence"/>
</dbReference>
<evidence type="ECO:0000313" key="3">
    <source>
        <dbReference type="Proteomes" id="UP000232122"/>
    </source>
</evidence>
<feature type="transmembrane region" description="Helical" evidence="1">
    <location>
        <begin position="141"/>
        <end position="160"/>
    </location>
</feature>
<keyword evidence="1" id="KW-0812">Transmembrane</keyword>
<reference evidence="2 3" key="1">
    <citation type="journal article" date="2018" name="Microb. Genom.">
        <title>Deciphering the unexplored Leptospira diversity from soils uncovers genomic evolution to virulence.</title>
        <authorList>
            <person name="Thibeaux R."/>
            <person name="Iraola G."/>
            <person name="Ferres I."/>
            <person name="Bierque E."/>
            <person name="Girault D."/>
            <person name="Soupe-Gilbert M.E."/>
            <person name="Picardeau M."/>
            <person name="Goarant C."/>
        </authorList>
    </citation>
    <scope>NUCLEOTIDE SEQUENCE [LARGE SCALE GENOMIC DNA]</scope>
    <source>
        <strain evidence="2 3">ATI7-C-A5</strain>
    </source>
</reference>
<feature type="transmembrane region" description="Helical" evidence="1">
    <location>
        <begin position="21"/>
        <end position="43"/>
    </location>
</feature>
<protein>
    <recommendedName>
        <fullName evidence="4">Transmembrane protein</fullName>
    </recommendedName>
</protein>
<keyword evidence="3" id="KW-1185">Reference proteome</keyword>
<evidence type="ECO:0000256" key="1">
    <source>
        <dbReference type="SAM" id="Phobius"/>
    </source>
</evidence>
<accession>A0AAE4QL03</accession>
<dbReference type="RefSeq" id="WP_125226245.1">
    <property type="nucleotide sequence ID" value="NZ_NPEF02000002.1"/>
</dbReference>
<name>A0AAE4QL03_9LEPT</name>
<proteinExistence type="predicted"/>
<dbReference type="AlphaFoldDB" id="A0AAE4QL03"/>
<comment type="caution">
    <text evidence="2">The sequence shown here is derived from an EMBL/GenBank/DDBJ whole genome shotgun (WGS) entry which is preliminary data.</text>
</comment>
<evidence type="ECO:0008006" key="4">
    <source>
        <dbReference type="Google" id="ProtNLM"/>
    </source>
</evidence>